<keyword evidence="4" id="KW-1185">Reference proteome</keyword>
<sequence length="142" mass="15204">MKASLTRWWLAGATLLVSACSPARETQASTQEPSGTQERSMEVRNVTLPRTVRAGESVPMTWEVSVHSCDPVKELRVVRSGADRIDVSARTLPMPDVCTTEAAHWETAGVTIPPDMLGGPSRAGSSVEIHLNGQPAGRVSVQ</sequence>
<dbReference type="EMBL" id="BCMS01000001">
    <property type="protein sequence ID" value="GAQ21860.1"/>
    <property type="molecule type" value="Genomic_DNA"/>
</dbReference>
<organism evidence="3 4">
    <name type="scientific">Deinococcus grandis</name>
    <dbReference type="NCBI Taxonomy" id="57498"/>
    <lineage>
        <taxon>Bacteria</taxon>
        <taxon>Thermotogati</taxon>
        <taxon>Deinococcota</taxon>
        <taxon>Deinococci</taxon>
        <taxon>Deinococcales</taxon>
        <taxon>Deinococcaceae</taxon>
        <taxon>Deinococcus</taxon>
    </lineage>
</organism>
<proteinExistence type="predicted"/>
<evidence type="ECO:0000313" key="4">
    <source>
        <dbReference type="Proteomes" id="UP000056209"/>
    </source>
</evidence>
<feature type="compositionally biased region" description="Polar residues" evidence="1">
    <location>
        <begin position="24"/>
        <end position="38"/>
    </location>
</feature>
<feature type="signal peptide" evidence="2">
    <location>
        <begin position="1"/>
        <end position="23"/>
    </location>
</feature>
<dbReference type="PROSITE" id="PS51257">
    <property type="entry name" value="PROKAR_LIPOPROTEIN"/>
    <property type="match status" value="1"/>
</dbReference>
<evidence type="ECO:0000256" key="1">
    <source>
        <dbReference type="SAM" id="MobiDB-lite"/>
    </source>
</evidence>
<name>A0A100HLU7_9DEIO</name>
<gene>
    <name evidence="3" type="ORF">DEIGR_101887</name>
</gene>
<evidence type="ECO:0000256" key="2">
    <source>
        <dbReference type="SAM" id="SignalP"/>
    </source>
</evidence>
<accession>A0A100HLU7</accession>
<evidence type="ECO:0000313" key="3">
    <source>
        <dbReference type="EMBL" id="GAQ21860.1"/>
    </source>
</evidence>
<protein>
    <submittedName>
        <fullName evidence="3">Uncharacterized protein</fullName>
    </submittedName>
</protein>
<keyword evidence="2" id="KW-0732">Signal</keyword>
<feature type="chain" id="PRO_5007086649" evidence="2">
    <location>
        <begin position="24"/>
        <end position="142"/>
    </location>
</feature>
<comment type="caution">
    <text evidence="3">The sequence shown here is derived from an EMBL/GenBank/DDBJ whole genome shotgun (WGS) entry which is preliminary data.</text>
</comment>
<dbReference type="AlphaFoldDB" id="A0A100HLU7"/>
<feature type="region of interest" description="Disordered" evidence="1">
    <location>
        <begin position="22"/>
        <end position="44"/>
    </location>
</feature>
<dbReference type="Proteomes" id="UP000056209">
    <property type="component" value="Unassembled WGS sequence"/>
</dbReference>
<reference evidence="4" key="1">
    <citation type="submission" date="2015-11" db="EMBL/GenBank/DDBJ databases">
        <title>Draft Genome Sequence of the Radioresistant Bacterium Deinococcus grandis, Isolated from Freshwater Fish in Japan.</title>
        <authorList>
            <person name="Satoh K."/>
            <person name="Onodera T."/>
            <person name="Omoso K."/>
            <person name="Takeda-Yano K."/>
            <person name="Katayama T."/>
            <person name="Oono Y."/>
            <person name="Narumi I."/>
        </authorList>
    </citation>
    <scope>NUCLEOTIDE SEQUENCE [LARGE SCALE GENOMIC DNA]</scope>
    <source>
        <strain evidence="4">ATCC 43672</strain>
    </source>
</reference>